<dbReference type="GO" id="GO:0044611">
    <property type="term" value="C:nuclear pore inner ring"/>
    <property type="evidence" value="ECO:0007669"/>
    <property type="project" value="TreeGrafter"/>
</dbReference>
<dbReference type="InterPro" id="IPR042533">
    <property type="entry name" value="Nucleoporin_Nup155_C_1"/>
</dbReference>
<evidence type="ECO:0008006" key="12">
    <source>
        <dbReference type="Google" id="ProtNLM"/>
    </source>
</evidence>
<evidence type="ECO:0000256" key="1">
    <source>
        <dbReference type="ARBA" id="ARBA00004123"/>
    </source>
</evidence>
<evidence type="ECO:0000256" key="3">
    <source>
        <dbReference type="ARBA" id="ARBA00022448"/>
    </source>
</evidence>
<feature type="compositionally biased region" description="Polar residues" evidence="5">
    <location>
        <begin position="1115"/>
        <end position="1124"/>
    </location>
</feature>
<feature type="domain" description="Nucleoporin Nup133/Nup155-like C-terminal" evidence="6">
    <location>
        <begin position="665"/>
        <end position="1435"/>
    </location>
</feature>
<dbReference type="GO" id="GO:0006405">
    <property type="term" value="P:RNA export from nucleus"/>
    <property type="evidence" value="ECO:0007669"/>
    <property type="project" value="TreeGrafter"/>
</dbReference>
<evidence type="ECO:0000259" key="6">
    <source>
        <dbReference type="Pfam" id="PF03177"/>
    </source>
</evidence>
<sequence>MSMEGEAVGADVEAAGRLLSDTISRDLRFASGDLVDTLDAARFASHPYSSPQKEWPPVVDVVNARELPPVLIERYNAAGGQGTALCGIFPAIRRAWATVDDTLFLWRFDKWDGQCPEYCGEEQVICAVGLAKTIPGVFVEAIQYLVVIANPTELVLLGVCCSASNDGGDQFAEVSLQLLPEYTISTDGITMTCITTTEQGRIFLGGRDGHLYELLYTSGTRWQSRCRKVCHTAGLGSLLSRWVVPNALKFGAVDAIVEVVIDEERNILYTRTQESKIQVFDLGKSGDAAPKKIAEESRVGDQRDGRYGGARAPAVRSGNRAGKAAIISISPVSTTESKWLHLVAVASDGRRIYLSTTPSSGGGHVNGVAGGKVQRPSVLRVVMTRPGPPFTPGGTFSFGSTTVGPRTQTDGLLLKVEAAHCSSGVLILSDASTASTSRILVTSRDLTIPASTNANPSKNSACTASRSLKALRETVTVVGVEGRTLAIADVLPAPDRAAAVEASVWESGNTGLINISTTDEESTRARRLWARGDLATQHILPRRRAIVLSTMGMMELVFNRPVDLLQRLLEANTQRLAVEEFFQRFGPGEAAAMCLLLAARITSDEENMVSMSIMERAAEAYEDARLVGVPQMQDGGQAGGQSNPVSATSGFNMVQTVQDAEPVFSGAHEGLCLCAARLLRSVWELPVMISKGDARGDNGDAGGILTCRLPAEAMQTLEEKIRSLEQFLRARRNQRRGLYGRVMGMGDVSGYGDRQSRSFGANGQDRDYGAVVSTEFETPPPTRTGGDRTPMTNKRQRTPYSASELVAMEVRGLECVRRLLRRSGEALRLLQLLQHHHVARLAQTLDAQIRRQLSQLTFHQLVCSAEGEQVATRLVAALMEYYVAPDGRGTVDDISIKLREGCPSYYNESDYMFYQAVECLERAASVHDTEERENLAREALDLLGKVPETADLLSVCQRFEDIMFYEAVVELPLRKARALDPPEDAFNESVEETQRQAALAARQQCYDVVTNALRTLKGRTGHRGEVGTPSRPVPGHSSLDDATRETYIRQVVQLGVRWPDRAFHRSLYQAMIELDMENELLELGGPDLVPFLQSAGNYQTMQASGGSIRTPKTPPQMSGSRVRQPITSEQAKHLELLSRYYVRRRQHALAAHVLLRLAERRQIGGSDDLSLQHRFEYLSNAVLQARSATSSAGALATTTEISDSGLLELLEGKLAVLRFQIKIRDELDAIASKFQGPSDAASNGNLDGGDPYPPQGSLFEGAQWRLAREKAAELENELKSITQLYNDYAVPFELWEVCLEILNFSNYSSDKDNSVMRETWTRLLDQAIKLGGVVEACSVLRRVGPQLYPGGGGSLPLDSICLHLERAAQDRSALGLEVVGEEDIGRALLLACKGAAEPVQRTYDRLLASGAILPSPPLRLQMLRSVLYVMREWARQVVTEQGGSALGGSLQTIGGNMSPGDSGVLNRGVKDKLCTAANRYMTEVRRLAMPQAQVDSVSRGFQDLEEMLLG</sequence>
<dbReference type="Gene3D" id="1.25.40.440">
    <property type="entry name" value="Nucleoporin, helical domain, central subdomain"/>
    <property type="match status" value="1"/>
</dbReference>
<dbReference type="GO" id="GO:0000972">
    <property type="term" value="P:transcription-dependent tethering of RNA polymerase II gene DNA at nuclear periphery"/>
    <property type="evidence" value="ECO:0007669"/>
    <property type="project" value="TreeGrafter"/>
</dbReference>
<keyword evidence="4" id="KW-0539">Nucleus</keyword>
<dbReference type="PANTHER" id="PTHR10350:SF6">
    <property type="entry name" value="NUCLEAR PORE COMPLEX PROTEIN NUP155"/>
    <property type="match status" value="1"/>
</dbReference>
<keyword evidence="10" id="KW-1185">Reference proteome</keyword>
<dbReference type="FunFam" id="1.25.40.440:FF:000002">
    <property type="entry name" value="Nuclear pore complex protein NUP155"/>
    <property type="match status" value="1"/>
</dbReference>
<comment type="subcellular location">
    <subcellularLocation>
        <location evidence="1">Nucleus</location>
    </subcellularLocation>
</comment>
<feature type="region of interest" description="Disordered" evidence="5">
    <location>
        <begin position="1102"/>
        <end position="1124"/>
    </location>
</feature>
<dbReference type="Proteomes" id="UP001162541">
    <property type="component" value="Chromosome 6"/>
</dbReference>
<dbReference type="FunFam" id="1.20.120.1880:FF:000002">
    <property type="entry name" value="Nuclear pore complex protein NUP155"/>
    <property type="match status" value="1"/>
</dbReference>
<dbReference type="InterPro" id="IPR004870">
    <property type="entry name" value="Nucleoporin_Nup155"/>
</dbReference>
<feature type="domain" description="Nucleoporin Nup133/Nup155-like N-terminal" evidence="7">
    <location>
        <begin position="56"/>
        <end position="397"/>
    </location>
</feature>
<dbReference type="InterPro" id="IPR042537">
    <property type="entry name" value="Nucleoporin_Nup155_C_2"/>
</dbReference>
<dbReference type="GO" id="GO:0036228">
    <property type="term" value="P:protein localization to nuclear inner membrane"/>
    <property type="evidence" value="ECO:0007669"/>
    <property type="project" value="TreeGrafter"/>
</dbReference>
<evidence type="ECO:0000313" key="11">
    <source>
        <dbReference type="Proteomes" id="UP001162541"/>
    </source>
</evidence>
<dbReference type="InterPro" id="IPR014908">
    <property type="entry name" value="Nucleoporin_Nup133/Nup155_N"/>
</dbReference>
<gene>
    <name evidence="9" type="ORF">AXG93_4031s1120</name>
    <name evidence="8" type="ORF">Mp_6g03580</name>
</gene>
<dbReference type="InterPro" id="IPR042538">
    <property type="entry name" value="Nucleoporin_Nup155_C_3"/>
</dbReference>
<reference evidence="9 10" key="1">
    <citation type="submission" date="2016-03" db="EMBL/GenBank/DDBJ databases">
        <title>Mechanisms controlling the formation of the plant cell surface in tip-growing cells are functionally conserved among land plants.</title>
        <authorList>
            <person name="Honkanen S."/>
            <person name="Jones V.A."/>
            <person name="Morieri G."/>
            <person name="Champion C."/>
            <person name="Hetherington A.J."/>
            <person name="Kelly S."/>
            <person name="Saint-Marcoux D."/>
            <person name="Proust H."/>
            <person name="Prescott H."/>
            <person name="Dolan L."/>
        </authorList>
    </citation>
    <scope>NUCLEOTIDE SEQUENCE [LARGE SCALE GENOMIC DNA]</scope>
    <source>
        <strain evidence="10">cv. Tak-1 and cv. Tak-2</strain>
        <tissue evidence="9">Whole gametophyte</tissue>
    </source>
</reference>
<organism evidence="9 10">
    <name type="scientific">Marchantia polymorpha subsp. ruderalis</name>
    <dbReference type="NCBI Taxonomy" id="1480154"/>
    <lineage>
        <taxon>Eukaryota</taxon>
        <taxon>Viridiplantae</taxon>
        <taxon>Streptophyta</taxon>
        <taxon>Embryophyta</taxon>
        <taxon>Marchantiophyta</taxon>
        <taxon>Marchantiopsida</taxon>
        <taxon>Marchantiidae</taxon>
        <taxon>Marchantiales</taxon>
        <taxon>Marchantiaceae</taxon>
        <taxon>Marchantia</taxon>
    </lineage>
</organism>
<feature type="region of interest" description="Disordered" evidence="5">
    <location>
        <begin position="1019"/>
        <end position="1042"/>
    </location>
</feature>
<dbReference type="Proteomes" id="UP000077202">
    <property type="component" value="Unassembled WGS sequence"/>
</dbReference>
<comment type="similarity">
    <text evidence="2">Belongs to the non-repetitive/WGA-negative nucleoporin family.</text>
</comment>
<dbReference type="EMBL" id="AP019871">
    <property type="protein sequence ID" value="BBN13450.1"/>
    <property type="molecule type" value="Genomic_DNA"/>
</dbReference>
<evidence type="ECO:0000256" key="4">
    <source>
        <dbReference type="ARBA" id="ARBA00023242"/>
    </source>
</evidence>
<evidence type="ECO:0000313" key="10">
    <source>
        <dbReference type="Proteomes" id="UP000077202"/>
    </source>
</evidence>
<proteinExistence type="inferred from homology"/>
<evidence type="ECO:0000259" key="7">
    <source>
        <dbReference type="Pfam" id="PF08801"/>
    </source>
</evidence>
<dbReference type="GO" id="GO:0006606">
    <property type="term" value="P:protein import into nucleus"/>
    <property type="evidence" value="ECO:0007669"/>
    <property type="project" value="TreeGrafter"/>
</dbReference>
<dbReference type="GO" id="GO:0017056">
    <property type="term" value="F:structural constituent of nuclear pore"/>
    <property type="evidence" value="ECO:0007669"/>
    <property type="project" value="InterPro"/>
</dbReference>
<protein>
    <recommendedName>
        <fullName evidence="12">Nucleoporin Nup133/Nup155-like N-terminal domain-containing protein</fullName>
    </recommendedName>
</protein>
<evidence type="ECO:0000313" key="9">
    <source>
        <dbReference type="EMBL" id="OAE31062.1"/>
    </source>
</evidence>
<feature type="region of interest" description="Disordered" evidence="5">
    <location>
        <begin position="774"/>
        <end position="798"/>
    </location>
</feature>
<dbReference type="Pfam" id="PF03177">
    <property type="entry name" value="Nucleoporin_C"/>
    <property type="match status" value="1"/>
</dbReference>
<reference evidence="8" key="2">
    <citation type="journal article" date="2019" name="Curr. Biol.">
        <title>Chromatin organization in early land plants reveals an ancestral association between H3K27me3, transposons, and constitutive heterochromatin.</title>
        <authorList>
            <person name="Montgomery S.A."/>
            <person name="Tanizawa Y."/>
            <person name="Galik B."/>
            <person name="Wang N."/>
            <person name="Ito T."/>
            <person name="Mochizuki T."/>
            <person name="Akimcheva S."/>
            <person name="Bowman J."/>
            <person name="Cognat V."/>
            <person name="Drouard L."/>
            <person name="Ekker H."/>
            <person name="Houng S."/>
            <person name="Kohchi T."/>
            <person name="Lin S."/>
            <person name="Liu L.D."/>
            <person name="Nakamura Y."/>
            <person name="Valeeva L.R."/>
            <person name="Shakirov E.V."/>
            <person name="Shippen D.E."/>
            <person name="Wei W."/>
            <person name="Yagura M."/>
            <person name="Yamaoka S."/>
            <person name="Yamato K.T."/>
            <person name="Liu C."/>
            <person name="Berger F."/>
        </authorList>
    </citation>
    <scope>NUCLEOTIDE SEQUENCE [LARGE SCALE GENOMIC DNA]</scope>
    <source>
        <strain evidence="8">Tak-1</strain>
    </source>
</reference>
<dbReference type="Gene3D" id="1.20.120.1880">
    <property type="entry name" value="Nucleoporin, helical C-terminal domain"/>
    <property type="match status" value="1"/>
</dbReference>
<dbReference type="Gene3D" id="1.25.40.450">
    <property type="entry name" value="Nucleoporin, helical domain, N-terminal subdomain"/>
    <property type="match status" value="1"/>
</dbReference>
<evidence type="ECO:0000256" key="2">
    <source>
        <dbReference type="ARBA" id="ARBA00007373"/>
    </source>
</evidence>
<name>A0A176WFD6_MARPO</name>
<dbReference type="Pfam" id="PF08801">
    <property type="entry name" value="Nucleoporin_N"/>
    <property type="match status" value="1"/>
</dbReference>
<evidence type="ECO:0000313" key="8">
    <source>
        <dbReference type="EMBL" id="BBN13450.1"/>
    </source>
</evidence>
<evidence type="ECO:0000256" key="5">
    <source>
        <dbReference type="SAM" id="MobiDB-lite"/>
    </source>
</evidence>
<reference evidence="11" key="3">
    <citation type="journal article" date="2020" name="Curr. Biol.">
        <title>Chromatin organization in early land plants reveals an ancestral association between H3K27me3, transposons, and constitutive heterochromatin.</title>
        <authorList>
            <person name="Montgomery S.A."/>
            <person name="Tanizawa Y."/>
            <person name="Galik B."/>
            <person name="Wang N."/>
            <person name="Ito T."/>
            <person name="Mochizuki T."/>
            <person name="Akimcheva S."/>
            <person name="Bowman J.L."/>
            <person name="Cognat V."/>
            <person name="Marechal-Drouard L."/>
            <person name="Ekker H."/>
            <person name="Hong S.F."/>
            <person name="Kohchi T."/>
            <person name="Lin S.S."/>
            <person name="Liu L.D."/>
            <person name="Nakamura Y."/>
            <person name="Valeeva L.R."/>
            <person name="Shakirov E.V."/>
            <person name="Shippen D.E."/>
            <person name="Wei W.L."/>
            <person name="Yagura M."/>
            <person name="Yamaoka S."/>
            <person name="Yamato K.T."/>
            <person name="Liu C."/>
            <person name="Berger F."/>
        </authorList>
    </citation>
    <scope>NUCLEOTIDE SEQUENCE [LARGE SCALE GENOMIC DNA]</scope>
    <source>
        <strain evidence="11">Tak-1</strain>
    </source>
</reference>
<keyword evidence="3" id="KW-0813">Transport</keyword>
<accession>A0A176WFD6</accession>
<dbReference type="Gene3D" id="1.20.58.1780">
    <property type="match status" value="1"/>
</dbReference>
<dbReference type="PANTHER" id="PTHR10350">
    <property type="entry name" value="NUCLEAR PORE COMPLEX PROTEIN NUP155"/>
    <property type="match status" value="1"/>
</dbReference>
<dbReference type="InterPro" id="IPR007187">
    <property type="entry name" value="Nucleoporin_Nup133/Nup155_C"/>
</dbReference>
<dbReference type="EMBL" id="LVLJ01001187">
    <property type="protein sequence ID" value="OAE31062.1"/>
    <property type="molecule type" value="Genomic_DNA"/>
</dbReference>